<evidence type="ECO:0000256" key="8">
    <source>
        <dbReference type="ARBA" id="ARBA00023157"/>
    </source>
</evidence>
<dbReference type="SMART" id="SM00063">
    <property type="entry name" value="FRI"/>
    <property type="match status" value="1"/>
</dbReference>
<feature type="disulfide bond" evidence="12">
    <location>
        <begin position="535"/>
        <end position="550"/>
    </location>
</feature>
<dbReference type="Proteomes" id="UP000235965">
    <property type="component" value="Unassembled WGS sequence"/>
</dbReference>
<evidence type="ECO:0000256" key="5">
    <source>
        <dbReference type="ARBA" id="ARBA00022968"/>
    </source>
</evidence>
<evidence type="ECO:0000259" key="13">
    <source>
        <dbReference type="PROSITE" id="PS50038"/>
    </source>
</evidence>
<keyword evidence="3" id="KW-0732">Signal</keyword>
<comment type="caution">
    <text evidence="14">The sequence shown here is derived from an EMBL/GenBank/DDBJ whole genome shotgun (WGS) entry which is preliminary data.</text>
</comment>
<evidence type="ECO:0000313" key="15">
    <source>
        <dbReference type="Proteomes" id="UP000235965"/>
    </source>
</evidence>
<evidence type="ECO:0000313" key="14">
    <source>
        <dbReference type="EMBL" id="PNF29221.1"/>
    </source>
</evidence>
<evidence type="ECO:0000256" key="6">
    <source>
        <dbReference type="ARBA" id="ARBA00022989"/>
    </source>
</evidence>
<dbReference type="STRING" id="105785.A0A2J7QKV6"/>
<dbReference type="PRINTS" id="PR00261">
    <property type="entry name" value="LDLRECEPTOR"/>
</dbReference>
<keyword evidence="8 12" id="KW-1015">Disulfide bond</keyword>
<protein>
    <recommendedName>
        <fullName evidence="13">FZ domain-containing protein</fullName>
    </recommendedName>
</protein>
<dbReference type="PROSITE" id="PS50068">
    <property type="entry name" value="LDLRA_2"/>
    <property type="match status" value="5"/>
</dbReference>
<dbReference type="Pfam" id="PF00057">
    <property type="entry name" value="Ldl_recept_a"/>
    <property type="match status" value="5"/>
</dbReference>
<sequence>MKVMTPILTKSQEDHQLIDELKTVISEDSHEDMVALDGEVMLDIGGITYHEGQYHVTRQPGVDTTKPISTSHQDFIEIVPAPNFGMTQSDTSDTNKELLLILGTNIPQSNGISSTREPSDISNLQTKNFSSTDDAHLFYPTSKLYNKLATEQDEQGNNGTVSTTALPLIRKSNRTNNKIVGNESSRTQVTPPVRSPVYPTLPSSTPVLHNISEILHQNESESLCFSPHLSMCRGTLPYDLTTLPLIPGISKLEDLDAALPYFEMIVESGCSARARQFVCSVLEPECRPKGDILLPPCHKLCRAVADECGEFILATLDLSQVFQCDLYPDTDDPTKCVNWARGETCLGNEFRCPDGTCIPSHWQCDGANDCLYAADEINCTQCRNGEFRCDKDHECISLNWQCDGRQDCSDGSDEFNCPTQEECGPGQFQCEDQSACIPTRWLCDGSNHCRDNSDEKNCSYIECHEEDFKCRDRGYCIPSMWRCNGVSDCVDGSDEENCTIIKSSHQLTAMPHTSPCPAGELRCLDGRCIILQQLCDGKQDCSDGADEVNCSING</sequence>
<dbReference type="InterPro" id="IPR051221">
    <property type="entry name" value="LDLR-related"/>
</dbReference>
<keyword evidence="7" id="KW-0472">Membrane</keyword>
<keyword evidence="10" id="KW-0325">Glycoprotein</keyword>
<accession>A0A2J7QKV6</accession>
<evidence type="ECO:0000256" key="11">
    <source>
        <dbReference type="PROSITE-ProRule" id="PRU00090"/>
    </source>
</evidence>
<feature type="disulfide bond" evidence="12">
    <location>
        <begin position="523"/>
        <end position="541"/>
    </location>
</feature>
<dbReference type="InParanoid" id="A0A2J7QKV6"/>
<keyword evidence="4" id="KW-0677">Repeat</keyword>
<feature type="disulfide bond" evidence="12">
    <location>
        <begin position="364"/>
        <end position="379"/>
    </location>
</feature>
<dbReference type="FunFam" id="4.10.400.10:FF:000045">
    <property type="entry name" value="Low-density lipoprotein receptor-related protein 2"/>
    <property type="match status" value="1"/>
</dbReference>
<feature type="disulfide bond" evidence="12">
    <location>
        <begin position="443"/>
        <end position="458"/>
    </location>
</feature>
<keyword evidence="9" id="KW-0675">Receptor</keyword>
<feature type="disulfide bond" evidence="11">
    <location>
        <begin position="270"/>
        <end position="308"/>
    </location>
</feature>
<dbReference type="SUPFAM" id="SSF57424">
    <property type="entry name" value="LDL receptor-like module"/>
    <property type="match status" value="5"/>
</dbReference>
<gene>
    <name evidence="14" type="ORF">B7P43_G10791</name>
</gene>
<dbReference type="InterPro" id="IPR036055">
    <property type="entry name" value="LDL_receptor-like_sf"/>
</dbReference>
<feature type="disulfide bond" evidence="12">
    <location>
        <begin position="516"/>
        <end position="528"/>
    </location>
</feature>
<evidence type="ECO:0000256" key="10">
    <source>
        <dbReference type="ARBA" id="ARBA00023180"/>
    </source>
</evidence>
<dbReference type="FunCoup" id="A0A2J7QKV6">
    <property type="interactions" value="9"/>
</dbReference>
<evidence type="ECO:0000256" key="7">
    <source>
        <dbReference type="ARBA" id="ARBA00023136"/>
    </source>
</evidence>
<dbReference type="OrthoDB" id="10006456at2759"/>
<dbReference type="PROSITE" id="PS50038">
    <property type="entry name" value="FZ"/>
    <property type="match status" value="1"/>
</dbReference>
<organism evidence="14 15">
    <name type="scientific">Cryptotermes secundus</name>
    <dbReference type="NCBI Taxonomy" id="105785"/>
    <lineage>
        <taxon>Eukaryota</taxon>
        <taxon>Metazoa</taxon>
        <taxon>Ecdysozoa</taxon>
        <taxon>Arthropoda</taxon>
        <taxon>Hexapoda</taxon>
        <taxon>Insecta</taxon>
        <taxon>Pterygota</taxon>
        <taxon>Neoptera</taxon>
        <taxon>Polyneoptera</taxon>
        <taxon>Dictyoptera</taxon>
        <taxon>Blattodea</taxon>
        <taxon>Blattoidea</taxon>
        <taxon>Termitoidae</taxon>
        <taxon>Kalotermitidae</taxon>
        <taxon>Cryptotermitinae</taxon>
        <taxon>Cryptotermes</taxon>
    </lineage>
</organism>
<dbReference type="EMBL" id="NEVH01013256">
    <property type="protein sequence ID" value="PNF29223.1"/>
    <property type="molecule type" value="Genomic_DNA"/>
</dbReference>
<dbReference type="InterPro" id="IPR020067">
    <property type="entry name" value="Frizzled_dom"/>
</dbReference>
<evidence type="ECO:0000256" key="3">
    <source>
        <dbReference type="ARBA" id="ARBA00022729"/>
    </source>
</evidence>
<dbReference type="GO" id="GO:0005886">
    <property type="term" value="C:plasma membrane"/>
    <property type="evidence" value="ECO:0007669"/>
    <property type="project" value="UniProtKB-SubCell"/>
</dbReference>
<evidence type="ECO:0000256" key="9">
    <source>
        <dbReference type="ARBA" id="ARBA00023170"/>
    </source>
</evidence>
<dbReference type="AlphaFoldDB" id="A0A2J7QKV6"/>
<dbReference type="CDD" id="cd00112">
    <property type="entry name" value="LDLa"/>
    <property type="match status" value="5"/>
</dbReference>
<feature type="disulfide bond" evidence="12">
    <location>
        <begin position="352"/>
        <end position="370"/>
    </location>
</feature>
<dbReference type="CDD" id="cd07066">
    <property type="entry name" value="CRD_FZ"/>
    <property type="match status" value="1"/>
</dbReference>
<feature type="disulfide bond" evidence="12">
    <location>
        <begin position="483"/>
        <end position="498"/>
    </location>
</feature>
<keyword evidence="6" id="KW-1133">Transmembrane helix</keyword>
<reference evidence="14 15" key="1">
    <citation type="submission" date="2017-12" db="EMBL/GenBank/DDBJ databases">
        <title>Hemimetabolous genomes reveal molecular basis of termite eusociality.</title>
        <authorList>
            <person name="Harrison M.C."/>
            <person name="Jongepier E."/>
            <person name="Robertson H.M."/>
            <person name="Arning N."/>
            <person name="Bitard-Feildel T."/>
            <person name="Chao H."/>
            <person name="Childers C.P."/>
            <person name="Dinh H."/>
            <person name="Doddapaneni H."/>
            <person name="Dugan S."/>
            <person name="Gowin J."/>
            <person name="Greiner C."/>
            <person name="Han Y."/>
            <person name="Hu H."/>
            <person name="Hughes D.S.T."/>
            <person name="Huylmans A.-K."/>
            <person name="Kemena C."/>
            <person name="Kremer L.P.M."/>
            <person name="Lee S.L."/>
            <person name="Lopez-Ezquerra A."/>
            <person name="Mallet L."/>
            <person name="Monroy-Kuhn J.M."/>
            <person name="Moser A."/>
            <person name="Murali S.C."/>
            <person name="Muzny D.M."/>
            <person name="Otani S."/>
            <person name="Piulachs M.-D."/>
            <person name="Poelchau M."/>
            <person name="Qu J."/>
            <person name="Schaub F."/>
            <person name="Wada-Katsumata A."/>
            <person name="Worley K.C."/>
            <person name="Xie Q."/>
            <person name="Ylla G."/>
            <person name="Poulsen M."/>
            <person name="Gibbs R.A."/>
            <person name="Schal C."/>
            <person name="Richards S."/>
            <person name="Belles X."/>
            <person name="Korb J."/>
            <person name="Bornberg-Bauer E."/>
        </authorList>
    </citation>
    <scope>NUCLEOTIDE SEQUENCE [LARGE SCALE GENOMIC DNA]</scope>
    <source>
        <tissue evidence="14">Whole body</tissue>
    </source>
</reference>
<name>A0A2J7QKV6_9NEOP</name>
<feature type="disulfide bond" evidence="12">
    <location>
        <begin position="402"/>
        <end position="417"/>
    </location>
</feature>
<comment type="subcellular location">
    <subcellularLocation>
        <location evidence="1">Cell membrane</location>
        <topology evidence="1">Single-pass type II membrane protein</topology>
    </subcellularLocation>
</comment>
<feature type="domain" description="FZ" evidence="13">
    <location>
        <begin position="219"/>
        <end position="339"/>
    </location>
</feature>
<dbReference type="Gene3D" id="1.10.2000.10">
    <property type="entry name" value="Frizzled cysteine-rich domain"/>
    <property type="match status" value="1"/>
</dbReference>
<evidence type="ECO:0000256" key="12">
    <source>
        <dbReference type="PROSITE-ProRule" id="PRU00124"/>
    </source>
</evidence>
<dbReference type="Pfam" id="PF01392">
    <property type="entry name" value="Fz"/>
    <property type="match status" value="1"/>
</dbReference>
<dbReference type="PROSITE" id="PS01209">
    <property type="entry name" value="LDLRA_1"/>
    <property type="match status" value="2"/>
</dbReference>
<dbReference type="GO" id="GO:0043235">
    <property type="term" value="C:receptor complex"/>
    <property type="evidence" value="ECO:0007669"/>
    <property type="project" value="TreeGrafter"/>
</dbReference>
<evidence type="ECO:0000256" key="1">
    <source>
        <dbReference type="ARBA" id="ARBA00004401"/>
    </source>
</evidence>
<keyword evidence="2" id="KW-0812">Transmembrane</keyword>
<comment type="caution">
    <text evidence="12">Lacks conserved residue(s) required for the propagation of feature annotation.</text>
</comment>
<feature type="disulfide bond" evidence="12">
    <location>
        <begin position="345"/>
        <end position="357"/>
    </location>
</feature>
<dbReference type="InterPro" id="IPR023415">
    <property type="entry name" value="LDLR_class-A_CS"/>
</dbReference>
<dbReference type="Gene3D" id="4.10.400.10">
    <property type="entry name" value="Low-density Lipoprotein Receptor"/>
    <property type="match status" value="5"/>
</dbReference>
<dbReference type="SMART" id="SM00192">
    <property type="entry name" value="LDLa"/>
    <property type="match status" value="5"/>
</dbReference>
<proteinExistence type="predicted"/>
<evidence type="ECO:0000256" key="2">
    <source>
        <dbReference type="ARBA" id="ARBA00022692"/>
    </source>
</evidence>
<dbReference type="SUPFAM" id="SSF63501">
    <property type="entry name" value="Frizzled cysteine-rich domain"/>
    <property type="match status" value="1"/>
</dbReference>
<dbReference type="EMBL" id="NEVH01013256">
    <property type="protein sequence ID" value="PNF29222.1"/>
    <property type="molecule type" value="Genomic_DNA"/>
</dbReference>
<dbReference type="InterPro" id="IPR002172">
    <property type="entry name" value="LDrepeatLR_classA_rpt"/>
</dbReference>
<evidence type="ECO:0000256" key="4">
    <source>
        <dbReference type="ARBA" id="ARBA00022737"/>
    </source>
</evidence>
<keyword evidence="5" id="KW-0735">Signal-anchor</keyword>
<dbReference type="FunFam" id="4.10.400.10:FF:000034">
    <property type="entry name" value="Low-density lipoprotein receptor-related protein 2"/>
    <property type="match status" value="1"/>
</dbReference>
<dbReference type="PANTHER" id="PTHR22722">
    <property type="entry name" value="LOW-DENSITY LIPOPROTEIN RECEPTOR-RELATED PROTEIN 2-RELATED"/>
    <property type="match status" value="1"/>
</dbReference>
<keyword evidence="15" id="KW-1185">Reference proteome</keyword>
<dbReference type="InterPro" id="IPR036790">
    <property type="entry name" value="Frizzled_dom_sf"/>
</dbReference>
<dbReference type="EMBL" id="NEVH01013256">
    <property type="protein sequence ID" value="PNF29221.1"/>
    <property type="molecule type" value="Genomic_DNA"/>
</dbReference>